<name>A0A3B0S366_9ZZZZ</name>
<evidence type="ECO:0000256" key="1">
    <source>
        <dbReference type="ARBA" id="ARBA00005854"/>
    </source>
</evidence>
<dbReference type="PANTHER" id="PTHR10996:SF178">
    <property type="entry name" value="2-HYDROXYACID DEHYDROGENASE YGL185C-RELATED"/>
    <property type="match status" value="1"/>
</dbReference>
<dbReference type="SUPFAM" id="SSF51735">
    <property type="entry name" value="NAD(P)-binding Rossmann-fold domains"/>
    <property type="match status" value="1"/>
</dbReference>
<organism evidence="6">
    <name type="scientific">hydrothermal vent metagenome</name>
    <dbReference type="NCBI Taxonomy" id="652676"/>
    <lineage>
        <taxon>unclassified sequences</taxon>
        <taxon>metagenomes</taxon>
        <taxon>ecological metagenomes</taxon>
    </lineage>
</organism>
<sequence>MSAKPKIFVTRKLPAPVEARLSAEFDVALNKNDVILTNPKILNAIAGFDGILAAPTDKCDAELISALPDSVKILATFSVGYDHIDISAAENSRLIVTNTPDVLTDATADIAILLMLGAARGAYWGDQMVRQQTWGQWSPTAPLGMDVTGRRLGILGMGRIGQAVARRARGFDMEIHYHNRSKLPDNLELGAIFHSKLEDLMPTCDFLSINCGSTPQTRGSLNKETIQLLPDGAIVINTARGDIINDDALIKALQSGKIAAAGLDVFNNEPDIDPRYRTMDNVFLLPHLGSATPQTRIAMGMRAVDNLEQFFAGQTPRDQVTK</sequence>
<dbReference type="PANTHER" id="PTHR10996">
    <property type="entry name" value="2-HYDROXYACID DEHYDROGENASE-RELATED"/>
    <property type="match status" value="1"/>
</dbReference>
<evidence type="ECO:0000259" key="4">
    <source>
        <dbReference type="Pfam" id="PF00389"/>
    </source>
</evidence>
<dbReference type="GO" id="GO:0016618">
    <property type="term" value="F:hydroxypyruvate reductase [NAD(P)H] activity"/>
    <property type="evidence" value="ECO:0007669"/>
    <property type="project" value="TreeGrafter"/>
</dbReference>
<evidence type="ECO:0000313" key="6">
    <source>
        <dbReference type="EMBL" id="VAV90883.1"/>
    </source>
</evidence>
<feature type="domain" description="D-isomer specific 2-hydroxyacid dehydrogenase catalytic" evidence="4">
    <location>
        <begin position="8"/>
        <end position="320"/>
    </location>
</feature>
<proteinExistence type="inferred from homology"/>
<dbReference type="InterPro" id="IPR036291">
    <property type="entry name" value="NAD(P)-bd_dom_sf"/>
</dbReference>
<comment type="similarity">
    <text evidence="1">Belongs to the D-isomer specific 2-hydroxyacid dehydrogenase family.</text>
</comment>
<dbReference type="GO" id="GO:0030267">
    <property type="term" value="F:glyoxylate reductase (NADPH) activity"/>
    <property type="evidence" value="ECO:0007669"/>
    <property type="project" value="TreeGrafter"/>
</dbReference>
<reference evidence="6" key="1">
    <citation type="submission" date="2018-06" db="EMBL/GenBank/DDBJ databases">
        <authorList>
            <person name="Zhirakovskaya E."/>
        </authorList>
    </citation>
    <scope>NUCLEOTIDE SEQUENCE</scope>
</reference>
<feature type="domain" description="D-isomer specific 2-hydroxyacid dehydrogenase NAD-binding" evidence="5">
    <location>
        <begin position="113"/>
        <end position="289"/>
    </location>
</feature>
<dbReference type="Pfam" id="PF02826">
    <property type="entry name" value="2-Hacid_dh_C"/>
    <property type="match status" value="1"/>
</dbReference>
<dbReference type="AlphaFoldDB" id="A0A3B0S366"/>
<protein>
    <submittedName>
        <fullName evidence="6">D-3-phosphoglycerate dehydrogenase</fullName>
        <ecNumber evidence="6">1.1.1.95</ecNumber>
    </submittedName>
</protein>
<dbReference type="InterPro" id="IPR006139">
    <property type="entry name" value="D-isomer_2_OHA_DH_cat_dom"/>
</dbReference>
<evidence type="ECO:0000256" key="2">
    <source>
        <dbReference type="ARBA" id="ARBA00023002"/>
    </source>
</evidence>
<evidence type="ECO:0000256" key="3">
    <source>
        <dbReference type="ARBA" id="ARBA00023027"/>
    </source>
</evidence>
<dbReference type="InterPro" id="IPR029752">
    <property type="entry name" value="D-isomer_DH_CS1"/>
</dbReference>
<keyword evidence="2 6" id="KW-0560">Oxidoreductase</keyword>
<gene>
    <name evidence="6" type="ORF">MNBD_ALPHA08-2482</name>
</gene>
<dbReference type="InterPro" id="IPR029753">
    <property type="entry name" value="D-isomer_DH_CS"/>
</dbReference>
<dbReference type="GO" id="GO:0005829">
    <property type="term" value="C:cytosol"/>
    <property type="evidence" value="ECO:0007669"/>
    <property type="project" value="TreeGrafter"/>
</dbReference>
<keyword evidence="3" id="KW-0520">NAD</keyword>
<dbReference type="InterPro" id="IPR050223">
    <property type="entry name" value="D-isomer_2-hydroxyacid_DH"/>
</dbReference>
<dbReference type="Gene3D" id="3.40.50.720">
    <property type="entry name" value="NAD(P)-binding Rossmann-like Domain"/>
    <property type="match status" value="2"/>
</dbReference>
<dbReference type="CDD" id="cd05301">
    <property type="entry name" value="GDH"/>
    <property type="match status" value="1"/>
</dbReference>
<dbReference type="PROSITE" id="PS00671">
    <property type="entry name" value="D_2_HYDROXYACID_DH_3"/>
    <property type="match status" value="1"/>
</dbReference>
<evidence type="ECO:0000259" key="5">
    <source>
        <dbReference type="Pfam" id="PF02826"/>
    </source>
</evidence>
<dbReference type="SUPFAM" id="SSF52283">
    <property type="entry name" value="Formate/glycerate dehydrogenase catalytic domain-like"/>
    <property type="match status" value="1"/>
</dbReference>
<accession>A0A3B0S366</accession>
<dbReference type="FunFam" id="3.40.50.720:FF:000203">
    <property type="entry name" value="D-3-phosphoglycerate dehydrogenase (SerA)"/>
    <property type="match status" value="1"/>
</dbReference>
<dbReference type="InterPro" id="IPR006140">
    <property type="entry name" value="D-isomer_DH_NAD-bd"/>
</dbReference>
<dbReference type="EMBL" id="UOEC01000085">
    <property type="protein sequence ID" value="VAV90883.1"/>
    <property type="molecule type" value="Genomic_DNA"/>
</dbReference>
<dbReference type="Pfam" id="PF00389">
    <property type="entry name" value="2-Hacid_dh"/>
    <property type="match status" value="1"/>
</dbReference>
<dbReference type="PROSITE" id="PS00065">
    <property type="entry name" value="D_2_HYDROXYACID_DH_1"/>
    <property type="match status" value="1"/>
</dbReference>
<dbReference type="EC" id="1.1.1.95" evidence="6"/>
<dbReference type="GO" id="GO:0051287">
    <property type="term" value="F:NAD binding"/>
    <property type="evidence" value="ECO:0007669"/>
    <property type="project" value="InterPro"/>
</dbReference>
<dbReference type="GO" id="GO:0004617">
    <property type="term" value="F:phosphoglycerate dehydrogenase activity"/>
    <property type="evidence" value="ECO:0007669"/>
    <property type="project" value="UniProtKB-EC"/>
</dbReference>